<proteinExistence type="predicted"/>
<reference evidence="1" key="1">
    <citation type="journal article" date="2014" name="Front. Microbiol.">
        <title>High frequency of phylogenetically diverse reductive dehalogenase-homologous genes in deep subseafloor sedimentary metagenomes.</title>
        <authorList>
            <person name="Kawai M."/>
            <person name="Futagami T."/>
            <person name="Toyoda A."/>
            <person name="Takaki Y."/>
            <person name="Nishi S."/>
            <person name="Hori S."/>
            <person name="Arai W."/>
            <person name="Tsubouchi T."/>
            <person name="Morono Y."/>
            <person name="Uchiyama I."/>
            <person name="Ito T."/>
            <person name="Fujiyama A."/>
            <person name="Inagaki F."/>
            <person name="Takami H."/>
        </authorList>
    </citation>
    <scope>NUCLEOTIDE SEQUENCE</scope>
    <source>
        <strain evidence="1">Expedition CK06-06</strain>
    </source>
</reference>
<dbReference type="EMBL" id="BARW01003048">
    <property type="protein sequence ID" value="GAI62781.1"/>
    <property type="molecule type" value="Genomic_DNA"/>
</dbReference>
<sequence>MAGDPKIGKTPLGEIVCELLGLDPVAHKLDTQLVTTGEIKGRSRGRAGFDPSPWFTKVISILDEIDKILSASTSEVAKFLAHSDKFYIREEKVYTHRAVPFLTMNVQADTQGVIGKIREILGVEYIKRNAVVNVNPIKAYLGNPYLFFRKVCKNYPRISYHVPILRDEITDQEAELIADIMDGAIKSGNEAYYDERGIEIQSLAHYSLSGGENMKSSIYSVCR</sequence>
<dbReference type="AlphaFoldDB" id="X1R6X4"/>
<organism evidence="1">
    <name type="scientific">marine sediment metagenome</name>
    <dbReference type="NCBI Taxonomy" id="412755"/>
    <lineage>
        <taxon>unclassified sequences</taxon>
        <taxon>metagenomes</taxon>
        <taxon>ecological metagenomes</taxon>
    </lineage>
</organism>
<accession>X1R6X4</accession>
<evidence type="ECO:0000313" key="1">
    <source>
        <dbReference type="EMBL" id="GAI62781.1"/>
    </source>
</evidence>
<gene>
    <name evidence="1" type="ORF">S12H4_08030</name>
</gene>
<name>X1R6X4_9ZZZZ</name>
<protein>
    <submittedName>
        <fullName evidence="1">Uncharacterized protein</fullName>
    </submittedName>
</protein>
<feature type="non-terminal residue" evidence="1">
    <location>
        <position position="223"/>
    </location>
</feature>
<comment type="caution">
    <text evidence="1">The sequence shown here is derived from an EMBL/GenBank/DDBJ whole genome shotgun (WGS) entry which is preliminary data.</text>
</comment>